<dbReference type="AlphaFoldDB" id="A0A0A8ZQM9"/>
<evidence type="ECO:0000313" key="1">
    <source>
        <dbReference type="EMBL" id="JAD39065.1"/>
    </source>
</evidence>
<name>A0A0A8ZQM9_ARUDO</name>
<organism evidence="1">
    <name type="scientific">Arundo donax</name>
    <name type="common">Giant reed</name>
    <name type="synonym">Donax arundinaceus</name>
    <dbReference type="NCBI Taxonomy" id="35708"/>
    <lineage>
        <taxon>Eukaryota</taxon>
        <taxon>Viridiplantae</taxon>
        <taxon>Streptophyta</taxon>
        <taxon>Embryophyta</taxon>
        <taxon>Tracheophyta</taxon>
        <taxon>Spermatophyta</taxon>
        <taxon>Magnoliopsida</taxon>
        <taxon>Liliopsida</taxon>
        <taxon>Poales</taxon>
        <taxon>Poaceae</taxon>
        <taxon>PACMAD clade</taxon>
        <taxon>Arundinoideae</taxon>
        <taxon>Arundineae</taxon>
        <taxon>Arundo</taxon>
    </lineage>
</organism>
<dbReference type="EMBL" id="GBRH01258830">
    <property type="protein sequence ID" value="JAD39065.1"/>
    <property type="molecule type" value="Transcribed_RNA"/>
</dbReference>
<proteinExistence type="predicted"/>
<protein>
    <submittedName>
        <fullName evidence="1">Uncharacterized protein</fullName>
    </submittedName>
</protein>
<sequence length="17" mass="1952">MSCCCGSFLEEFPKKRS</sequence>
<accession>A0A0A8ZQM9</accession>
<reference evidence="1" key="2">
    <citation type="journal article" date="2015" name="Data Brief">
        <title>Shoot transcriptome of the giant reed, Arundo donax.</title>
        <authorList>
            <person name="Barrero R.A."/>
            <person name="Guerrero F.D."/>
            <person name="Moolhuijzen P."/>
            <person name="Goolsby J.A."/>
            <person name="Tidwell J."/>
            <person name="Bellgard S.E."/>
            <person name="Bellgard M.I."/>
        </authorList>
    </citation>
    <scope>NUCLEOTIDE SEQUENCE</scope>
    <source>
        <tissue evidence="1">Shoot tissue taken approximately 20 cm above the soil surface</tissue>
    </source>
</reference>
<reference evidence="1" key="1">
    <citation type="submission" date="2014-09" db="EMBL/GenBank/DDBJ databases">
        <authorList>
            <person name="Magalhaes I.L.F."/>
            <person name="Oliveira U."/>
            <person name="Santos F.R."/>
            <person name="Vidigal T.H.D.A."/>
            <person name="Brescovit A.D."/>
            <person name="Santos A.J."/>
        </authorList>
    </citation>
    <scope>NUCLEOTIDE SEQUENCE</scope>
    <source>
        <tissue evidence="1">Shoot tissue taken approximately 20 cm above the soil surface</tissue>
    </source>
</reference>